<sequence length="69" mass="7397">MTFRGYEYQVLRGCKMEIYLSTGAVASCGPTGLGVRLGAATILEPTPEPKLGSNAWLPELPKVRSRSGL</sequence>
<protein>
    <submittedName>
        <fullName evidence="1">Uncharacterized protein</fullName>
    </submittedName>
</protein>
<evidence type="ECO:0000313" key="2">
    <source>
        <dbReference type="Proteomes" id="UP000184188"/>
    </source>
</evidence>
<gene>
    <name evidence="1" type="ORF">ASPZODRAFT_135177</name>
</gene>
<name>A0A1L9SB72_9EURO</name>
<dbReference type="PROSITE" id="PS51257">
    <property type="entry name" value="PROKAR_LIPOPROTEIN"/>
    <property type="match status" value="1"/>
</dbReference>
<dbReference type="Proteomes" id="UP000184188">
    <property type="component" value="Unassembled WGS sequence"/>
</dbReference>
<organism evidence="1 2">
    <name type="scientific">Penicilliopsis zonata CBS 506.65</name>
    <dbReference type="NCBI Taxonomy" id="1073090"/>
    <lineage>
        <taxon>Eukaryota</taxon>
        <taxon>Fungi</taxon>
        <taxon>Dikarya</taxon>
        <taxon>Ascomycota</taxon>
        <taxon>Pezizomycotina</taxon>
        <taxon>Eurotiomycetes</taxon>
        <taxon>Eurotiomycetidae</taxon>
        <taxon>Eurotiales</taxon>
        <taxon>Aspergillaceae</taxon>
        <taxon>Penicilliopsis</taxon>
    </lineage>
</organism>
<accession>A0A1L9SB72</accession>
<dbReference type="RefSeq" id="XP_022578877.1">
    <property type="nucleotide sequence ID" value="XM_022723722.1"/>
</dbReference>
<dbReference type="VEuPathDB" id="FungiDB:ASPZODRAFT_135177"/>
<proteinExistence type="predicted"/>
<dbReference type="AlphaFoldDB" id="A0A1L9SB72"/>
<reference evidence="2" key="1">
    <citation type="journal article" date="2017" name="Genome Biol.">
        <title>Comparative genomics reveals high biological diversity and specific adaptations in the industrially and medically important fungal genus Aspergillus.</title>
        <authorList>
            <person name="de Vries R.P."/>
            <person name="Riley R."/>
            <person name="Wiebenga A."/>
            <person name="Aguilar-Osorio G."/>
            <person name="Amillis S."/>
            <person name="Uchima C.A."/>
            <person name="Anderluh G."/>
            <person name="Asadollahi M."/>
            <person name="Askin M."/>
            <person name="Barry K."/>
            <person name="Battaglia E."/>
            <person name="Bayram O."/>
            <person name="Benocci T."/>
            <person name="Braus-Stromeyer S.A."/>
            <person name="Caldana C."/>
            <person name="Canovas D."/>
            <person name="Cerqueira G.C."/>
            <person name="Chen F."/>
            <person name="Chen W."/>
            <person name="Choi C."/>
            <person name="Clum A."/>
            <person name="Dos Santos R.A."/>
            <person name="Damasio A.R."/>
            <person name="Diallinas G."/>
            <person name="Emri T."/>
            <person name="Fekete E."/>
            <person name="Flipphi M."/>
            <person name="Freyberg S."/>
            <person name="Gallo A."/>
            <person name="Gournas C."/>
            <person name="Habgood R."/>
            <person name="Hainaut M."/>
            <person name="Harispe M.L."/>
            <person name="Henrissat B."/>
            <person name="Hilden K.S."/>
            <person name="Hope R."/>
            <person name="Hossain A."/>
            <person name="Karabika E."/>
            <person name="Karaffa L."/>
            <person name="Karanyi Z."/>
            <person name="Krasevec N."/>
            <person name="Kuo A."/>
            <person name="Kusch H."/>
            <person name="LaButti K."/>
            <person name="Lagendijk E.L."/>
            <person name="Lapidus A."/>
            <person name="Levasseur A."/>
            <person name="Lindquist E."/>
            <person name="Lipzen A."/>
            <person name="Logrieco A.F."/>
            <person name="MacCabe A."/>
            <person name="Maekelae M.R."/>
            <person name="Malavazi I."/>
            <person name="Melin P."/>
            <person name="Meyer V."/>
            <person name="Mielnichuk N."/>
            <person name="Miskei M."/>
            <person name="Molnar A.P."/>
            <person name="Mule G."/>
            <person name="Ngan C.Y."/>
            <person name="Orejas M."/>
            <person name="Orosz E."/>
            <person name="Ouedraogo J.P."/>
            <person name="Overkamp K.M."/>
            <person name="Park H.-S."/>
            <person name="Perrone G."/>
            <person name="Piumi F."/>
            <person name="Punt P.J."/>
            <person name="Ram A.F."/>
            <person name="Ramon A."/>
            <person name="Rauscher S."/>
            <person name="Record E."/>
            <person name="Riano-Pachon D.M."/>
            <person name="Robert V."/>
            <person name="Roehrig J."/>
            <person name="Ruller R."/>
            <person name="Salamov A."/>
            <person name="Salih N.S."/>
            <person name="Samson R.A."/>
            <person name="Sandor E."/>
            <person name="Sanguinetti M."/>
            <person name="Schuetze T."/>
            <person name="Sepcic K."/>
            <person name="Shelest E."/>
            <person name="Sherlock G."/>
            <person name="Sophianopoulou V."/>
            <person name="Squina F.M."/>
            <person name="Sun H."/>
            <person name="Susca A."/>
            <person name="Todd R.B."/>
            <person name="Tsang A."/>
            <person name="Unkles S.E."/>
            <person name="van de Wiele N."/>
            <person name="van Rossen-Uffink D."/>
            <person name="Oliveira J.V."/>
            <person name="Vesth T.C."/>
            <person name="Visser J."/>
            <person name="Yu J.-H."/>
            <person name="Zhou M."/>
            <person name="Andersen M.R."/>
            <person name="Archer D.B."/>
            <person name="Baker S.E."/>
            <person name="Benoit I."/>
            <person name="Brakhage A.A."/>
            <person name="Braus G.H."/>
            <person name="Fischer R."/>
            <person name="Frisvad J.C."/>
            <person name="Goldman G.H."/>
            <person name="Houbraken J."/>
            <person name="Oakley B."/>
            <person name="Pocsi I."/>
            <person name="Scazzocchio C."/>
            <person name="Seiboth B."/>
            <person name="vanKuyk P.A."/>
            <person name="Wortman J."/>
            <person name="Dyer P.S."/>
            <person name="Grigoriev I.V."/>
        </authorList>
    </citation>
    <scope>NUCLEOTIDE SEQUENCE [LARGE SCALE GENOMIC DNA]</scope>
    <source>
        <strain evidence="2">CBS 506.65</strain>
    </source>
</reference>
<evidence type="ECO:0000313" key="1">
    <source>
        <dbReference type="EMBL" id="OJJ44367.1"/>
    </source>
</evidence>
<dbReference type="EMBL" id="KV878348">
    <property type="protein sequence ID" value="OJJ44367.1"/>
    <property type="molecule type" value="Genomic_DNA"/>
</dbReference>
<dbReference type="GeneID" id="34610187"/>
<keyword evidence="2" id="KW-1185">Reference proteome</keyword>